<proteinExistence type="predicted"/>
<evidence type="ECO:0000313" key="2">
    <source>
        <dbReference type="Proteomes" id="UP001597138"/>
    </source>
</evidence>
<gene>
    <name evidence="1" type="ORF">ACFSC2_10385</name>
</gene>
<evidence type="ECO:0000313" key="1">
    <source>
        <dbReference type="EMBL" id="MFD1603143.1"/>
    </source>
</evidence>
<accession>A0ABW4HCD0</accession>
<comment type="caution">
    <text evidence="1">The sequence shown here is derived from an EMBL/GenBank/DDBJ whole genome shotgun (WGS) entry which is preliminary data.</text>
</comment>
<dbReference type="Proteomes" id="UP001597138">
    <property type="component" value="Unassembled WGS sequence"/>
</dbReference>
<dbReference type="RefSeq" id="WP_379814052.1">
    <property type="nucleotide sequence ID" value="NZ_JBHUDZ010000009.1"/>
</dbReference>
<protein>
    <submittedName>
        <fullName evidence="1">Uncharacterized protein</fullName>
    </submittedName>
</protein>
<dbReference type="EMBL" id="JBHUDZ010000009">
    <property type="protein sequence ID" value="MFD1603143.1"/>
    <property type="molecule type" value="Genomic_DNA"/>
</dbReference>
<name>A0ABW4HCD0_9FLAO</name>
<organism evidence="1 2">
    <name type="scientific">Flavobacterium artemisiae</name>
    <dbReference type="NCBI Taxonomy" id="2126556"/>
    <lineage>
        <taxon>Bacteria</taxon>
        <taxon>Pseudomonadati</taxon>
        <taxon>Bacteroidota</taxon>
        <taxon>Flavobacteriia</taxon>
        <taxon>Flavobacteriales</taxon>
        <taxon>Flavobacteriaceae</taxon>
        <taxon>Flavobacterium</taxon>
    </lineage>
</organism>
<keyword evidence="2" id="KW-1185">Reference proteome</keyword>
<sequence>MMVCAFRIMVYATIKITITVCHSDGGGIFARNSTKIGDLLCGATCEDSSSVGMTRLFRNLCQSFKLDKVDGEHNINLHSQ</sequence>
<reference evidence="2" key="1">
    <citation type="journal article" date="2019" name="Int. J. Syst. Evol. Microbiol.">
        <title>The Global Catalogue of Microorganisms (GCM) 10K type strain sequencing project: providing services to taxonomists for standard genome sequencing and annotation.</title>
        <authorList>
            <consortium name="The Broad Institute Genomics Platform"/>
            <consortium name="The Broad Institute Genome Sequencing Center for Infectious Disease"/>
            <person name="Wu L."/>
            <person name="Ma J."/>
        </authorList>
    </citation>
    <scope>NUCLEOTIDE SEQUENCE [LARGE SCALE GENOMIC DNA]</scope>
    <source>
        <strain evidence="2">CCUG 70865</strain>
    </source>
</reference>